<accession>A0A934R6W3</accession>
<protein>
    <submittedName>
        <fullName evidence="1">Uncharacterized protein</fullName>
    </submittedName>
</protein>
<comment type="caution">
    <text evidence="1">The sequence shown here is derived from an EMBL/GenBank/DDBJ whole genome shotgun (WGS) entry which is preliminary data.</text>
</comment>
<sequence>MSDCGRMFGGIKDSLTSVAAKSLLASRLERYGKLTEFHLSSRDRTISAEILLEGELEPVAIHIGRYRIKAEAEEYLLEVEEISVSRIWLQNLLEDLLVGKPLPVPAMLLLALGKPEP</sequence>
<proteinExistence type="predicted"/>
<evidence type="ECO:0000313" key="1">
    <source>
        <dbReference type="EMBL" id="MBK1817321.1"/>
    </source>
</evidence>
<reference evidence="1" key="1">
    <citation type="submission" date="2021-01" db="EMBL/GenBank/DDBJ databases">
        <title>Modified the classification status of verrucomicrobia.</title>
        <authorList>
            <person name="Feng X."/>
        </authorList>
    </citation>
    <scope>NUCLEOTIDE SEQUENCE</scope>
    <source>
        <strain evidence="1">JCM 18052</strain>
    </source>
</reference>
<dbReference type="RefSeq" id="WP_200352266.1">
    <property type="nucleotide sequence ID" value="NZ_JAENIK010000012.1"/>
</dbReference>
<name>A0A934R6W3_9BACT</name>
<evidence type="ECO:0000313" key="2">
    <source>
        <dbReference type="Proteomes" id="UP000600139"/>
    </source>
</evidence>
<dbReference type="Proteomes" id="UP000600139">
    <property type="component" value="Unassembled WGS sequence"/>
</dbReference>
<organism evidence="1 2">
    <name type="scientific">Luteolibacter yonseiensis</name>
    <dbReference type="NCBI Taxonomy" id="1144680"/>
    <lineage>
        <taxon>Bacteria</taxon>
        <taxon>Pseudomonadati</taxon>
        <taxon>Verrucomicrobiota</taxon>
        <taxon>Verrucomicrobiia</taxon>
        <taxon>Verrucomicrobiales</taxon>
        <taxon>Verrucomicrobiaceae</taxon>
        <taxon>Luteolibacter</taxon>
    </lineage>
</organism>
<dbReference type="AlphaFoldDB" id="A0A934R6W3"/>
<keyword evidence="2" id="KW-1185">Reference proteome</keyword>
<gene>
    <name evidence="1" type="ORF">JIN84_17000</name>
</gene>
<dbReference type="EMBL" id="JAENIK010000012">
    <property type="protein sequence ID" value="MBK1817321.1"/>
    <property type="molecule type" value="Genomic_DNA"/>
</dbReference>